<proteinExistence type="predicted"/>
<protein>
    <submittedName>
        <fullName evidence="1">Uncharacterized protein</fullName>
    </submittedName>
</protein>
<reference evidence="1" key="1">
    <citation type="submission" date="2023-06" db="EMBL/GenBank/DDBJ databases">
        <authorList>
            <person name="Kurt Z."/>
        </authorList>
    </citation>
    <scope>NUCLEOTIDE SEQUENCE</scope>
</reference>
<dbReference type="EMBL" id="CAXDID020000099">
    <property type="protein sequence ID" value="CAL6025460.1"/>
    <property type="molecule type" value="Genomic_DNA"/>
</dbReference>
<sequence length="555" mass="63735">MMTQIIFVQMADITFSQQKTETTECYSLDTYAIIFPFNNSVCLNLISANNKECYKFPQSVMLSMYMDVFDTVSPPYSPIGFVNDFNYSTTDFVCIPCLDPICQTKEFYLSSKIMLKVESTSRFTTVVCGQVTVQEEDRSNCFYPNRPGKDVQSQVIFKPLETCYYAAFNGQCPSISPFTLVNATVHISYKNGNVQSYLYLPTDTVNTYANNGTHLTFCFSDPNNLRESTQSYPIIADIDIQIEQQNVAVLLSGQTKLIGTELTTNGFSSTTAFFQVVEVQLFGLINDTERESISNLFQANPDAKYYSHMSIFSPNSDLYINTYTDVFFQVNKQFVQYMGRTRNPSLPSYIAQILKYEKLQDLIIYWDQFVSDTQSNIIYHSRKKIDNIWLTCWKDISVTWTSLNSIRVNIENKDDLQYCQLKGNNAITAELGIIISETDDTVYPVIVNDFVNFNSNMTTVKMHTSDTYAKQKVQKACYVQFQIISKNTGSYIENIEVNHWTPLEINQNQKQITVLFSCIAITIVIELIRFKLQYKDIKKYQQVIEDDVIVEESNK</sequence>
<name>A0AA86PVV2_9EUKA</name>
<reference evidence="2 3" key="2">
    <citation type="submission" date="2024-07" db="EMBL/GenBank/DDBJ databases">
        <authorList>
            <person name="Akdeniz Z."/>
        </authorList>
    </citation>
    <scope>NUCLEOTIDE SEQUENCE [LARGE SCALE GENOMIC DNA]</scope>
</reference>
<accession>A0AA86PVV2</accession>
<keyword evidence="3" id="KW-1185">Reference proteome</keyword>
<evidence type="ECO:0000313" key="3">
    <source>
        <dbReference type="Proteomes" id="UP001642409"/>
    </source>
</evidence>
<evidence type="ECO:0000313" key="2">
    <source>
        <dbReference type="EMBL" id="CAL6025460.1"/>
    </source>
</evidence>
<organism evidence="1">
    <name type="scientific">Hexamita inflata</name>
    <dbReference type="NCBI Taxonomy" id="28002"/>
    <lineage>
        <taxon>Eukaryota</taxon>
        <taxon>Metamonada</taxon>
        <taxon>Diplomonadida</taxon>
        <taxon>Hexamitidae</taxon>
        <taxon>Hexamitinae</taxon>
        <taxon>Hexamita</taxon>
    </lineage>
</organism>
<dbReference type="AlphaFoldDB" id="A0AA86PVV2"/>
<comment type="caution">
    <text evidence="1">The sequence shown here is derived from an EMBL/GenBank/DDBJ whole genome shotgun (WGS) entry which is preliminary data.</text>
</comment>
<dbReference type="EMBL" id="CATOUU010000694">
    <property type="protein sequence ID" value="CAI9941464.1"/>
    <property type="molecule type" value="Genomic_DNA"/>
</dbReference>
<evidence type="ECO:0000313" key="1">
    <source>
        <dbReference type="EMBL" id="CAI9941464.1"/>
    </source>
</evidence>
<dbReference type="Proteomes" id="UP001642409">
    <property type="component" value="Unassembled WGS sequence"/>
</dbReference>
<gene>
    <name evidence="1" type="ORF">HINF_LOCUS29109</name>
    <name evidence="2" type="ORF">HINF_LOCUS30298</name>
</gene>